<sequence>MADGCPSIGIDLGTTRCCVGYMRSNNYDVDIIENQHGDRTTPSYVAFSDNNEIIGKLAKDKVYRNPGNVVYDSKRLIGRLFDDEYLQQNLKLWTFNIIPSSDNKPLIQINQESSIVSYKPFEISAKLLAHMRSIAETRLGQVVRDAVITVPAYFNYHQRIETTKAGKLAGLNVCKIMNEPTAAVVAYVYKHNIANCPNILVFDLGGGTFDVTIATVANKSVTVKATSGNTFLGGRDFDNNLAKHIINTLSDRYKTDVSQITASVRRIYGRSEKIKMELSFEEKAQLDLHNILMNGEDVDLEVTREEFEKANEHLFKLCLQTVENCLRQANLFKAEIEKILLVGGSTRIPKLRQMLASYFDAPGKLTQGINPDEAVAYGAAIQAAMLSHGEGTKNIVTINEVTPLSLGIDVIGNRMSFIICRNTPIPVTQTKSYITVSDQQKEMAINVYEGERSLVQYNTKIGTCIIELPPKPPGYLVNISFHINSNGILEVNATTDAGVYSNLAIVYEKHTEQKANDVLKDALENRESDERKRGVISQLIKLKEYCIKMKALCTYKGSTFLEEEKAKINSVVDIMTNWINTTQIQEGTEEEKNNIIKKRTEIENVCEPIVKNYGYEVGDMCISKFHKLLTG</sequence>
<evidence type="ECO:0000256" key="2">
    <source>
        <dbReference type="ARBA" id="ARBA00022741"/>
    </source>
</evidence>
<dbReference type="PANTHER" id="PTHR19375">
    <property type="entry name" value="HEAT SHOCK PROTEIN 70KDA"/>
    <property type="match status" value="1"/>
</dbReference>
<evidence type="ECO:0000256" key="1">
    <source>
        <dbReference type="ARBA" id="ARBA00007381"/>
    </source>
</evidence>
<dbReference type="PRINTS" id="PR00301">
    <property type="entry name" value="HEATSHOCK70"/>
</dbReference>
<dbReference type="InterPro" id="IPR018181">
    <property type="entry name" value="Heat_shock_70_CS"/>
</dbReference>
<dbReference type="Gene3D" id="3.30.30.30">
    <property type="match status" value="1"/>
</dbReference>
<dbReference type="SUPFAM" id="SSF53067">
    <property type="entry name" value="Actin-like ATPase domain"/>
    <property type="match status" value="2"/>
</dbReference>
<name>A0AAN7P814_9COLE</name>
<dbReference type="CDD" id="cd24028">
    <property type="entry name" value="ASKHA_NBD_HSP70_HSPA1-like"/>
    <property type="match status" value="1"/>
</dbReference>
<proteinExistence type="inferred from homology"/>
<dbReference type="Pfam" id="PF00012">
    <property type="entry name" value="HSP70"/>
    <property type="match status" value="1"/>
</dbReference>
<gene>
    <name evidence="6" type="ORF">RN001_009552</name>
</gene>
<reference evidence="7" key="1">
    <citation type="submission" date="2023-01" db="EMBL/GenBank/DDBJ databases">
        <title>Key to firefly adult light organ development and bioluminescence: homeobox transcription factors regulate luciferase expression and transportation to peroxisome.</title>
        <authorList>
            <person name="Fu X."/>
        </authorList>
    </citation>
    <scope>NUCLEOTIDE SEQUENCE [LARGE SCALE GENOMIC DNA]</scope>
</reference>
<evidence type="ECO:0000313" key="7">
    <source>
        <dbReference type="Proteomes" id="UP001353858"/>
    </source>
</evidence>
<dbReference type="Proteomes" id="UP001353858">
    <property type="component" value="Unassembled WGS sequence"/>
</dbReference>
<dbReference type="SUPFAM" id="SSF100920">
    <property type="entry name" value="Heat shock protein 70kD (HSP70), peptide-binding domain"/>
    <property type="match status" value="1"/>
</dbReference>
<evidence type="ECO:0000256" key="5">
    <source>
        <dbReference type="RuleBase" id="RU003322"/>
    </source>
</evidence>
<evidence type="ECO:0000313" key="6">
    <source>
        <dbReference type="EMBL" id="KAK4877046.1"/>
    </source>
</evidence>
<evidence type="ECO:0000256" key="3">
    <source>
        <dbReference type="ARBA" id="ARBA00022840"/>
    </source>
</evidence>
<dbReference type="InterPro" id="IPR043129">
    <property type="entry name" value="ATPase_NBD"/>
</dbReference>
<dbReference type="EMBL" id="JARPUR010000004">
    <property type="protein sequence ID" value="KAK4877046.1"/>
    <property type="molecule type" value="Genomic_DNA"/>
</dbReference>
<organism evidence="6 7">
    <name type="scientific">Aquatica leii</name>
    <dbReference type="NCBI Taxonomy" id="1421715"/>
    <lineage>
        <taxon>Eukaryota</taxon>
        <taxon>Metazoa</taxon>
        <taxon>Ecdysozoa</taxon>
        <taxon>Arthropoda</taxon>
        <taxon>Hexapoda</taxon>
        <taxon>Insecta</taxon>
        <taxon>Pterygota</taxon>
        <taxon>Neoptera</taxon>
        <taxon>Endopterygota</taxon>
        <taxon>Coleoptera</taxon>
        <taxon>Polyphaga</taxon>
        <taxon>Elateriformia</taxon>
        <taxon>Elateroidea</taxon>
        <taxon>Lampyridae</taxon>
        <taxon>Luciolinae</taxon>
        <taxon>Aquatica</taxon>
    </lineage>
</organism>
<dbReference type="Gene3D" id="3.90.640.10">
    <property type="entry name" value="Actin, Chain A, domain 4"/>
    <property type="match status" value="1"/>
</dbReference>
<comment type="similarity">
    <text evidence="1 5">Belongs to the heat shock protein 70 family.</text>
</comment>
<dbReference type="PROSITE" id="PS01036">
    <property type="entry name" value="HSP70_3"/>
    <property type="match status" value="1"/>
</dbReference>
<dbReference type="FunFam" id="3.90.640.10:FF:000003">
    <property type="entry name" value="Molecular chaperone DnaK"/>
    <property type="match status" value="1"/>
</dbReference>
<keyword evidence="7" id="KW-1185">Reference proteome</keyword>
<dbReference type="FunFam" id="3.30.30.30:FF:000003">
    <property type="entry name" value="Heat shock protein 9"/>
    <property type="match status" value="1"/>
</dbReference>
<keyword evidence="3 5" id="KW-0067">ATP-binding</keyword>
<accession>A0AAN7P814</accession>
<dbReference type="GO" id="GO:0140662">
    <property type="term" value="F:ATP-dependent protein folding chaperone"/>
    <property type="evidence" value="ECO:0007669"/>
    <property type="project" value="InterPro"/>
</dbReference>
<dbReference type="AlphaFoldDB" id="A0AAN7P814"/>
<protein>
    <recommendedName>
        <fullName evidence="8">Heat shock protein 70</fullName>
    </recommendedName>
</protein>
<evidence type="ECO:0000256" key="4">
    <source>
        <dbReference type="ARBA" id="ARBA00023186"/>
    </source>
</evidence>
<dbReference type="InterPro" id="IPR029048">
    <property type="entry name" value="HSP70_C_sf"/>
</dbReference>
<dbReference type="PROSITE" id="PS00297">
    <property type="entry name" value="HSP70_1"/>
    <property type="match status" value="1"/>
</dbReference>
<dbReference type="InterPro" id="IPR029047">
    <property type="entry name" value="HSP70_peptide-bd_sf"/>
</dbReference>
<comment type="caution">
    <text evidence="6">The sequence shown here is derived from an EMBL/GenBank/DDBJ whole genome shotgun (WGS) entry which is preliminary data.</text>
</comment>
<keyword evidence="4" id="KW-0143">Chaperone</keyword>
<dbReference type="Gene3D" id="2.60.34.10">
    <property type="entry name" value="Substrate Binding Domain Of DNAk, Chain A, domain 1"/>
    <property type="match status" value="1"/>
</dbReference>
<evidence type="ECO:0008006" key="8">
    <source>
        <dbReference type="Google" id="ProtNLM"/>
    </source>
</evidence>
<dbReference type="SUPFAM" id="SSF100934">
    <property type="entry name" value="Heat shock protein 70kD (HSP70), C-terminal subdomain"/>
    <property type="match status" value="1"/>
</dbReference>
<dbReference type="InterPro" id="IPR013126">
    <property type="entry name" value="Hsp_70_fam"/>
</dbReference>
<dbReference type="Gene3D" id="3.30.420.40">
    <property type="match status" value="2"/>
</dbReference>
<dbReference type="GO" id="GO:0005524">
    <property type="term" value="F:ATP binding"/>
    <property type="evidence" value="ECO:0007669"/>
    <property type="project" value="UniProtKB-KW"/>
</dbReference>
<dbReference type="FunFam" id="3.30.420.40:FF:000046">
    <property type="entry name" value="Chaperone protein HscA"/>
    <property type="match status" value="1"/>
</dbReference>
<dbReference type="Gene3D" id="1.20.1270.10">
    <property type="match status" value="1"/>
</dbReference>
<keyword evidence="2 5" id="KW-0547">Nucleotide-binding</keyword>